<gene>
    <name evidence="1" type="ORF">BAQ49_15035</name>
</gene>
<sequence>MKQRITIEEYNIKWESEFYKLQSLINNAMEELVLSIEHVGSTAVKGLSSKPILDIDIVIEDYEIFPGVVKKLETVGYYHQEEWSFKGREAFGRKDAFVPWSGKSTVWMEHHLYVCDKNSEELRRHVVFRDYLREYADVAIEYGRLKEKLARESENRASYSKGKTAFITNILEKMH</sequence>
<protein>
    <recommendedName>
        <fullName evidence="3">GrpB family protein</fullName>
    </recommendedName>
</protein>
<dbReference type="Gene3D" id="3.30.460.10">
    <property type="entry name" value="Beta Polymerase, domain 2"/>
    <property type="match status" value="1"/>
</dbReference>
<accession>A0AA44KRK0</accession>
<proteinExistence type="predicted"/>
<dbReference type="PANTHER" id="PTHR34822:SF1">
    <property type="entry name" value="GRPB FAMILY PROTEIN"/>
    <property type="match status" value="1"/>
</dbReference>
<reference evidence="1 2" key="1">
    <citation type="submission" date="2016-06" db="EMBL/GenBank/DDBJ databases">
        <title>First insights into the genetic diversity and population structure of in the Bacillus cereus group bacteria from diverse marine environments.</title>
        <authorList>
            <person name="Liu Y."/>
            <person name="Lai Q."/>
            <person name="Shao Z."/>
        </authorList>
    </citation>
    <scope>NUCLEOTIDE SEQUENCE [LARGE SCALE GENOMIC DNA]</scope>
    <source>
        <strain evidence="1 2">TD42</strain>
    </source>
</reference>
<evidence type="ECO:0000313" key="1">
    <source>
        <dbReference type="EMBL" id="OJE37690.1"/>
    </source>
</evidence>
<dbReference type="Pfam" id="PF04229">
    <property type="entry name" value="GrpB"/>
    <property type="match status" value="1"/>
</dbReference>
<dbReference type="EMBL" id="MACH01000142">
    <property type="protein sequence ID" value="OJE37690.1"/>
    <property type="molecule type" value="Genomic_DNA"/>
</dbReference>
<evidence type="ECO:0000313" key="2">
    <source>
        <dbReference type="Proteomes" id="UP000183185"/>
    </source>
</evidence>
<dbReference type="Proteomes" id="UP000183185">
    <property type="component" value="Unassembled WGS sequence"/>
</dbReference>
<organism evidence="1 2">
    <name type="scientific">Bacillus proteolyticus</name>
    <dbReference type="NCBI Taxonomy" id="2026192"/>
    <lineage>
        <taxon>Bacteria</taxon>
        <taxon>Bacillati</taxon>
        <taxon>Bacillota</taxon>
        <taxon>Bacilli</taxon>
        <taxon>Bacillales</taxon>
        <taxon>Bacillaceae</taxon>
        <taxon>Bacillus</taxon>
        <taxon>Bacillus cereus group</taxon>
    </lineage>
</organism>
<dbReference type="SUPFAM" id="SSF81301">
    <property type="entry name" value="Nucleotidyltransferase"/>
    <property type="match status" value="1"/>
</dbReference>
<name>A0AA44KRK0_9BACI</name>
<evidence type="ECO:0008006" key="3">
    <source>
        <dbReference type="Google" id="ProtNLM"/>
    </source>
</evidence>
<dbReference type="InterPro" id="IPR043519">
    <property type="entry name" value="NT_sf"/>
</dbReference>
<dbReference type="InterPro" id="IPR007344">
    <property type="entry name" value="GrpB/CoaE"/>
</dbReference>
<dbReference type="RefSeq" id="WP_071747604.1">
    <property type="nucleotide sequence ID" value="NZ_MACH01000142.1"/>
</dbReference>
<dbReference type="PANTHER" id="PTHR34822">
    <property type="entry name" value="GRPB DOMAIN PROTEIN (AFU_ORTHOLOGUE AFUA_1G01530)"/>
    <property type="match status" value="1"/>
</dbReference>
<comment type="caution">
    <text evidence="1">The sequence shown here is derived from an EMBL/GenBank/DDBJ whole genome shotgun (WGS) entry which is preliminary data.</text>
</comment>
<dbReference type="AlphaFoldDB" id="A0AA44KRK0"/>